<feature type="binding site" evidence="6">
    <location>
        <begin position="53"/>
        <end position="56"/>
    </location>
    <ligand>
        <name>carbamoyl phosphate</name>
        <dbReference type="ChEBI" id="CHEBI:58228"/>
    </ligand>
</feature>
<dbReference type="PRINTS" id="PR00102">
    <property type="entry name" value="OTCASE"/>
</dbReference>
<feature type="binding site" evidence="6">
    <location>
        <position position="104"/>
    </location>
    <ligand>
        <name>carbamoyl phosphate</name>
        <dbReference type="ChEBI" id="CHEBI:58228"/>
    </ligand>
</feature>
<feature type="binding site" evidence="6">
    <location>
        <begin position="267"/>
        <end position="268"/>
    </location>
    <ligand>
        <name>carbamoyl phosphate</name>
        <dbReference type="ChEBI" id="CHEBI:58228"/>
    </ligand>
</feature>
<protein>
    <recommendedName>
        <fullName evidence="3 6">Ornithine carbamoyltransferase</fullName>
        <shortName evidence="6">OTCase</shortName>
        <ecNumber evidence="3 6">2.1.3.3</ecNumber>
    </recommendedName>
</protein>
<comment type="caution">
    <text evidence="6">Lacks conserved residue(s) required for the propagation of feature annotation.</text>
</comment>
<evidence type="ECO:0000256" key="1">
    <source>
        <dbReference type="ARBA" id="ARBA00004975"/>
    </source>
</evidence>
<evidence type="ECO:0000256" key="2">
    <source>
        <dbReference type="ARBA" id="ARBA00007805"/>
    </source>
</evidence>
<dbReference type="InterPro" id="IPR002292">
    <property type="entry name" value="Orn/put_carbamltrans"/>
</dbReference>
<evidence type="ECO:0000313" key="10">
    <source>
        <dbReference type="Proteomes" id="UP000183085"/>
    </source>
</evidence>
<dbReference type="SUPFAM" id="SSF53671">
    <property type="entry name" value="Aspartate/ornithine carbamoyltransferase"/>
    <property type="match status" value="1"/>
</dbReference>
<dbReference type="PROSITE" id="PS00097">
    <property type="entry name" value="CARBAMOYLTRANSFERASE"/>
    <property type="match status" value="1"/>
</dbReference>
<keyword evidence="4 6" id="KW-0808">Transferase</keyword>
<comment type="pathway">
    <text evidence="1">Amino-acid biosynthesis; L-arginine biosynthesis; L-arginine from L-ornithine and carbamoyl phosphate: step 1/3.</text>
</comment>
<dbReference type="GO" id="GO:0019240">
    <property type="term" value="P:citrulline biosynthetic process"/>
    <property type="evidence" value="ECO:0007669"/>
    <property type="project" value="TreeGrafter"/>
</dbReference>
<dbReference type="Proteomes" id="UP000183085">
    <property type="component" value="Unassembled WGS sequence"/>
</dbReference>
<reference evidence="9 10" key="1">
    <citation type="journal article" date="2016" name="Environ. Microbiol.">
        <title>Genomic resolution of a cold subsurface aquifer community provides metabolic insights for novel microbes adapted to high CO concentrations.</title>
        <authorList>
            <person name="Probst A.J."/>
            <person name="Castelle C.J."/>
            <person name="Singh A."/>
            <person name="Brown C.T."/>
            <person name="Anantharaman K."/>
            <person name="Sharon I."/>
            <person name="Hug L.A."/>
            <person name="Burstein D."/>
            <person name="Emerson J.B."/>
            <person name="Thomas B.C."/>
            <person name="Banfield J.F."/>
        </authorList>
    </citation>
    <scope>NUCLEOTIDE SEQUENCE [LARGE SCALE GENOMIC DNA]</scope>
    <source>
        <strain evidence="9">CG2_30_40_21</strain>
    </source>
</reference>
<dbReference type="Pfam" id="PF00185">
    <property type="entry name" value="OTCace"/>
    <property type="match status" value="1"/>
</dbReference>
<dbReference type="EMBL" id="MNYI01000004">
    <property type="protein sequence ID" value="OIP43795.1"/>
    <property type="molecule type" value="Genomic_DNA"/>
</dbReference>
<feature type="domain" description="Aspartate/ornithine carbamoyltransferase Asp/Orn-binding" evidence="7">
    <location>
        <begin position="151"/>
        <end position="306"/>
    </location>
</feature>
<dbReference type="NCBIfam" id="TIGR00658">
    <property type="entry name" value="orni_carb_tr"/>
    <property type="match status" value="1"/>
</dbReference>
<dbReference type="InterPro" id="IPR024904">
    <property type="entry name" value="OTCase_ArgI"/>
</dbReference>
<dbReference type="EC" id="2.1.3.3" evidence="3 6"/>
<evidence type="ECO:0000259" key="7">
    <source>
        <dbReference type="Pfam" id="PF00185"/>
    </source>
</evidence>
<evidence type="ECO:0000259" key="8">
    <source>
        <dbReference type="Pfam" id="PF02729"/>
    </source>
</evidence>
<dbReference type="Gene3D" id="3.40.50.1370">
    <property type="entry name" value="Aspartate/ornithine carbamoyltransferase"/>
    <property type="match status" value="2"/>
</dbReference>
<proteinExistence type="inferred from homology"/>
<dbReference type="PANTHER" id="PTHR45753">
    <property type="entry name" value="ORNITHINE CARBAMOYLTRANSFERASE, MITOCHONDRIAL"/>
    <property type="match status" value="1"/>
</dbReference>
<feature type="binding site" evidence="6">
    <location>
        <position position="227"/>
    </location>
    <ligand>
        <name>L-ornithine</name>
        <dbReference type="ChEBI" id="CHEBI:46911"/>
    </ligand>
</feature>
<dbReference type="PANTHER" id="PTHR45753:SF3">
    <property type="entry name" value="ORNITHINE TRANSCARBAMYLASE, MITOCHONDRIAL"/>
    <property type="match status" value="1"/>
</dbReference>
<dbReference type="GO" id="GO:0042450">
    <property type="term" value="P:L-arginine biosynthetic process via ornithine"/>
    <property type="evidence" value="ECO:0007669"/>
    <property type="project" value="UniProtKB-UniRule"/>
</dbReference>
<evidence type="ECO:0000256" key="6">
    <source>
        <dbReference type="HAMAP-Rule" id="MF_01109"/>
    </source>
</evidence>
<dbReference type="GO" id="GO:0016597">
    <property type="term" value="F:amino acid binding"/>
    <property type="evidence" value="ECO:0007669"/>
    <property type="project" value="InterPro"/>
</dbReference>
<dbReference type="GO" id="GO:0004585">
    <property type="term" value="F:ornithine carbamoyltransferase activity"/>
    <property type="evidence" value="ECO:0007669"/>
    <property type="project" value="UniProtKB-UniRule"/>
</dbReference>
<organism evidence="9 10">
    <name type="scientific">Candidatus Desantisbacteria bacterium CG2_30_40_21</name>
    <dbReference type="NCBI Taxonomy" id="1817895"/>
    <lineage>
        <taxon>Bacteria</taxon>
        <taxon>Candidatus Desantisiibacteriota</taxon>
    </lineage>
</organism>
<dbReference type="NCBIfam" id="NF001986">
    <property type="entry name" value="PRK00779.1"/>
    <property type="match status" value="1"/>
</dbReference>
<dbReference type="GO" id="GO:0005737">
    <property type="term" value="C:cytoplasm"/>
    <property type="evidence" value="ECO:0007669"/>
    <property type="project" value="UniProtKB-SubCell"/>
</dbReference>
<dbReference type="Pfam" id="PF02729">
    <property type="entry name" value="OTCace_N"/>
    <property type="match status" value="1"/>
</dbReference>
<comment type="subcellular location">
    <subcellularLocation>
        <location evidence="6">Cytoplasm</location>
    </subcellularLocation>
</comment>
<dbReference type="InterPro" id="IPR006130">
    <property type="entry name" value="Asp/Orn_carbamoylTrfase"/>
</dbReference>
<gene>
    <name evidence="9" type="ORF">AUJ95_00100</name>
</gene>
<evidence type="ECO:0000313" key="9">
    <source>
        <dbReference type="EMBL" id="OIP43795.1"/>
    </source>
</evidence>
<accession>A0A1J5E802</accession>
<keyword evidence="6" id="KW-0963">Cytoplasm</keyword>
<dbReference type="InterPro" id="IPR006132">
    <property type="entry name" value="Asp/Orn_carbamoyltranf_P-bd"/>
</dbReference>
<dbReference type="PRINTS" id="PR00100">
    <property type="entry name" value="AOTCASE"/>
</dbReference>
<name>A0A1J5E802_9BACT</name>
<evidence type="ECO:0000256" key="5">
    <source>
        <dbReference type="ARBA" id="ARBA00048772"/>
    </source>
</evidence>
<comment type="caution">
    <text evidence="9">The sequence shown here is derived from an EMBL/GenBank/DDBJ whole genome shotgun (WGS) entry which is preliminary data.</text>
</comment>
<feature type="binding site" evidence="6">
    <location>
        <begin position="131"/>
        <end position="134"/>
    </location>
    <ligand>
        <name>carbamoyl phosphate</name>
        <dbReference type="ChEBI" id="CHEBI:58228"/>
    </ligand>
</feature>
<comment type="similarity">
    <text evidence="2 6">Belongs to the aspartate/ornithine carbamoyltransferase superfamily. OTCase family.</text>
</comment>
<dbReference type="FunFam" id="3.40.50.1370:FF:000008">
    <property type="entry name" value="Ornithine carbamoyltransferase"/>
    <property type="match status" value="1"/>
</dbReference>
<dbReference type="HAMAP" id="MF_01109">
    <property type="entry name" value="OTCase"/>
    <property type="match status" value="1"/>
</dbReference>
<dbReference type="AlphaFoldDB" id="A0A1J5E802"/>
<dbReference type="InterPro" id="IPR036901">
    <property type="entry name" value="Asp/Orn_carbamoylTrfase_sf"/>
</dbReference>
<feature type="binding site" evidence="6">
    <location>
        <position position="163"/>
    </location>
    <ligand>
        <name>L-ornithine</name>
        <dbReference type="ChEBI" id="CHEBI:46911"/>
    </ligand>
</feature>
<feature type="domain" description="Aspartate/ornithine carbamoyltransferase carbamoyl-P binding" evidence="8">
    <location>
        <begin position="4"/>
        <end position="143"/>
    </location>
</feature>
<evidence type="ECO:0000256" key="3">
    <source>
        <dbReference type="ARBA" id="ARBA00013007"/>
    </source>
</evidence>
<feature type="binding site" evidence="6">
    <location>
        <begin position="231"/>
        <end position="232"/>
    </location>
    <ligand>
        <name>L-ornithine</name>
        <dbReference type="ChEBI" id="CHEBI:46911"/>
    </ligand>
</feature>
<sequence length="308" mass="34111">MHRKDIISMIDITAADVWKIFKLTDSIIQKRMSMEDYTPLKGKSVALIFQKPSTRTRVSFEVGIGQLGGQPIYLSPEEVGLGVRESIPDVARVLSRYTSAIVARTFSHKDMEILAKFATVPVISGLSDSFHPCQILADIYTIWKHKGSVVDVTLAYIGDGSNNVAHSLIVGCAIMGMNISIATPLDYSPNQSILEKARDIALKTGSRIEIFSQPSQAALGADVLYTDVWTSMGQEKEAEDRRKVFKNYQINNALIEIANKDCLIMHCLPAHRGEEITNDAIEGPNSIVFEQAENRLHVQKGILVFLMC</sequence>
<comment type="catalytic activity">
    <reaction evidence="5 6">
        <text>carbamoyl phosphate + L-ornithine = L-citrulline + phosphate + H(+)</text>
        <dbReference type="Rhea" id="RHEA:19513"/>
        <dbReference type="ChEBI" id="CHEBI:15378"/>
        <dbReference type="ChEBI" id="CHEBI:43474"/>
        <dbReference type="ChEBI" id="CHEBI:46911"/>
        <dbReference type="ChEBI" id="CHEBI:57743"/>
        <dbReference type="ChEBI" id="CHEBI:58228"/>
        <dbReference type="EC" id="2.1.3.3"/>
    </reaction>
</comment>
<evidence type="ECO:0000256" key="4">
    <source>
        <dbReference type="ARBA" id="ARBA00022679"/>
    </source>
</evidence>
<feature type="binding site" evidence="6">
    <location>
        <position position="295"/>
    </location>
    <ligand>
        <name>carbamoyl phosphate</name>
        <dbReference type="ChEBI" id="CHEBI:58228"/>
    </ligand>
</feature>
<dbReference type="InterPro" id="IPR006131">
    <property type="entry name" value="Asp_carbamoyltransf_Asp/Orn-bd"/>
</dbReference>
<dbReference type="STRING" id="1817895.AUJ95_00100"/>